<comment type="caution">
    <text evidence="1">The sequence shown here is derived from an EMBL/GenBank/DDBJ whole genome shotgun (WGS) entry which is preliminary data.</text>
</comment>
<dbReference type="Proteomes" id="UP000656077">
    <property type="component" value="Unassembled WGS sequence"/>
</dbReference>
<dbReference type="AlphaFoldDB" id="A0A964RLP8"/>
<organism evidence="1 2">
    <name type="scientific">Clostridium chromiireducens</name>
    <dbReference type="NCBI Taxonomy" id="225345"/>
    <lineage>
        <taxon>Bacteria</taxon>
        <taxon>Bacillati</taxon>
        <taxon>Bacillota</taxon>
        <taxon>Clostridia</taxon>
        <taxon>Eubacteriales</taxon>
        <taxon>Clostridiaceae</taxon>
        <taxon>Clostridium</taxon>
    </lineage>
</organism>
<dbReference type="RefSeq" id="WP_160358829.1">
    <property type="nucleotide sequence ID" value="NZ_WSRQ01000010.1"/>
</dbReference>
<reference evidence="1" key="1">
    <citation type="submission" date="2019-12" db="EMBL/GenBank/DDBJ databases">
        <title>Microbes associate with the intestines of laboratory mice.</title>
        <authorList>
            <person name="Navarre W."/>
            <person name="Wong E."/>
        </authorList>
    </citation>
    <scope>NUCLEOTIDE SEQUENCE</scope>
    <source>
        <strain evidence="1">NM79_F5</strain>
    </source>
</reference>
<sequence>MKILLKKSIISIEELKELKLNNKVIYNPNEPNIDVVIDDTTLYFYNFKEYSIEYKHWINSTTLAFIVSTLEDTLAELNSMNF</sequence>
<evidence type="ECO:0000313" key="2">
    <source>
        <dbReference type="Proteomes" id="UP000656077"/>
    </source>
</evidence>
<protein>
    <submittedName>
        <fullName evidence="1">Uncharacterized protein</fullName>
    </submittedName>
</protein>
<evidence type="ECO:0000313" key="1">
    <source>
        <dbReference type="EMBL" id="MVX63735.1"/>
    </source>
</evidence>
<accession>A0A964RLP8</accession>
<gene>
    <name evidence="1" type="ORF">GKZ28_08505</name>
</gene>
<proteinExistence type="predicted"/>
<name>A0A964RLP8_9CLOT</name>
<dbReference type="EMBL" id="WSRQ01000010">
    <property type="protein sequence ID" value="MVX63735.1"/>
    <property type="molecule type" value="Genomic_DNA"/>
</dbReference>